<name>A0ABU2F8D5_9EURY</name>
<accession>A0ABU2F8D5</accession>
<sequence>MFEFASTADVRTAINKHDDPDHEDAYTVDEVQATLAEINADIIDNLDLYEDAMDEGAHDVVYEDDDVLVLADNTGQFWNEQLDVMDIEDEHGIIDTLVSSLHHTMAREHCGHSWSTVDPVVIHKPDEFSGGEAHLLREIARRTDEYGSVARAVDTLATETHGWGKSNWASLTGRNPSTVTRTTDN</sequence>
<comment type="caution">
    <text evidence="1">The sequence shown here is derived from an EMBL/GenBank/DDBJ whole genome shotgun (WGS) entry which is preliminary data.</text>
</comment>
<evidence type="ECO:0000313" key="2">
    <source>
        <dbReference type="Proteomes" id="UP001259659"/>
    </source>
</evidence>
<evidence type="ECO:0000313" key="1">
    <source>
        <dbReference type="EMBL" id="MDS0258527.1"/>
    </source>
</evidence>
<dbReference type="EMBL" id="JAMQON010000001">
    <property type="protein sequence ID" value="MDS0258527.1"/>
    <property type="molecule type" value="Genomic_DNA"/>
</dbReference>
<organism evidence="1 2">
    <name type="scientific">Haloarcula saliterrae</name>
    <dbReference type="NCBI Taxonomy" id="2950534"/>
    <lineage>
        <taxon>Archaea</taxon>
        <taxon>Methanobacteriati</taxon>
        <taxon>Methanobacteriota</taxon>
        <taxon>Stenosarchaea group</taxon>
        <taxon>Halobacteria</taxon>
        <taxon>Halobacteriales</taxon>
        <taxon>Haloarculaceae</taxon>
        <taxon>Haloarcula</taxon>
    </lineage>
</organism>
<reference evidence="1 2" key="1">
    <citation type="submission" date="2022-06" db="EMBL/GenBank/DDBJ databases">
        <title>Haloarcula sp. a new haloarchaeum isolate from saline soil.</title>
        <authorList>
            <person name="Strakova D."/>
            <person name="Galisteo C."/>
            <person name="Sanchez-Porro C."/>
            <person name="Ventosa A."/>
        </authorList>
    </citation>
    <scope>NUCLEOTIDE SEQUENCE [LARGE SCALE GENOMIC DNA]</scope>
    <source>
        <strain evidence="1 2">S1CR25-12</strain>
    </source>
</reference>
<keyword evidence="2" id="KW-1185">Reference proteome</keyword>
<gene>
    <name evidence="1" type="ORF">NDI56_03765</name>
</gene>
<dbReference type="RefSeq" id="WP_310918091.1">
    <property type="nucleotide sequence ID" value="NZ_JAMQON010000001.1"/>
</dbReference>
<protein>
    <submittedName>
        <fullName evidence="1">Uncharacterized protein</fullName>
    </submittedName>
</protein>
<dbReference type="Proteomes" id="UP001259659">
    <property type="component" value="Unassembled WGS sequence"/>
</dbReference>
<proteinExistence type="predicted"/>